<evidence type="ECO:0000313" key="6">
    <source>
        <dbReference type="EMBL" id="GHH51457.1"/>
    </source>
</evidence>
<keyword evidence="3 5" id="KW-1133">Transmembrane helix</keyword>
<comment type="caution">
    <text evidence="6">The sequence shown here is derived from an EMBL/GenBank/DDBJ whole genome shotgun (WGS) entry which is preliminary data.</text>
</comment>
<proteinExistence type="predicted"/>
<dbReference type="EMBL" id="BNAR01000011">
    <property type="protein sequence ID" value="GHH51457.1"/>
    <property type="molecule type" value="Genomic_DNA"/>
</dbReference>
<feature type="transmembrane region" description="Helical" evidence="5">
    <location>
        <begin position="74"/>
        <end position="94"/>
    </location>
</feature>
<evidence type="ECO:0000256" key="4">
    <source>
        <dbReference type="ARBA" id="ARBA00023136"/>
    </source>
</evidence>
<dbReference type="InterPro" id="IPR032808">
    <property type="entry name" value="DoxX"/>
</dbReference>
<keyword evidence="7" id="KW-1185">Reference proteome</keyword>
<sequence length="147" mass="15653">MLAHPFFRRLPGDGRIGACELQGTGRRKPYAARMTLTIALSIVLAVLFVATGAGKLFGAKASLEARDHFRMNPALWRTIGALEWAGAAGLVAGLVTWEGIAHAATVGLGLLMVGATVTRLRYDSKPTGVVLDLALLALLIMLLFLDR</sequence>
<feature type="transmembrane region" description="Helical" evidence="5">
    <location>
        <begin position="129"/>
        <end position="145"/>
    </location>
</feature>
<accession>A0ABQ3MMW5</accession>
<dbReference type="Proteomes" id="UP000605568">
    <property type="component" value="Unassembled WGS sequence"/>
</dbReference>
<keyword evidence="4 5" id="KW-0472">Membrane</keyword>
<reference evidence="7" key="1">
    <citation type="journal article" date="2019" name="Int. J. Syst. Evol. Microbiol.">
        <title>The Global Catalogue of Microorganisms (GCM) 10K type strain sequencing project: providing services to taxonomists for standard genome sequencing and annotation.</title>
        <authorList>
            <consortium name="The Broad Institute Genomics Platform"/>
            <consortium name="The Broad Institute Genome Sequencing Center for Infectious Disease"/>
            <person name="Wu L."/>
            <person name="Ma J."/>
        </authorList>
    </citation>
    <scope>NUCLEOTIDE SEQUENCE [LARGE SCALE GENOMIC DNA]</scope>
    <source>
        <strain evidence="7">CGMCC 4.7367</strain>
    </source>
</reference>
<comment type="subcellular location">
    <subcellularLocation>
        <location evidence="1">Membrane</location>
        <topology evidence="1">Multi-pass membrane protein</topology>
    </subcellularLocation>
</comment>
<evidence type="ECO:0000256" key="1">
    <source>
        <dbReference type="ARBA" id="ARBA00004141"/>
    </source>
</evidence>
<feature type="transmembrane region" description="Helical" evidence="5">
    <location>
        <begin position="100"/>
        <end position="117"/>
    </location>
</feature>
<feature type="transmembrane region" description="Helical" evidence="5">
    <location>
        <begin position="30"/>
        <end position="53"/>
    </location>
</feature>
<dbReference type="Pfam" id="PF13564">
    <property type="entry name" value="DoxX_2"/>
    <property type="match status" value="1"/>
</dbReference>
<name>A0ABQ3MMW5_9PSEU</name>
<keyword evidence="2 5" id="KW-0812">Transmembrane</keyword>
<evidence type="ECO:0008006" key="8">
    <source>
        <dbReference type="Google" id="ProtNLM"/>
    </source>
</evidence>
<evidence type="ECO:0000256" key="2">
    <source>
        <dbReference type="ARBA" id="ARBA00022692"/>
    </source>
</evidence>
<evidence type="ECO:0000313" key="7">
    <source>
        <dbReference type="Proteomes" id="UP000605568"/>
    </source>
</evidence>
<evidence type="ECO:0000256" key="5">
    <source>
        <dbReference type="SAM" id="Phobius"/>
    </source>
</evidence>
<evidence type="ECO:0000256" key="3">
    <source>
        <dbReference type="ARBA" id="ARBA00022989"/>
    </source>
</evidence>
<protein>
    <recommendedName>
        <fullName evidence="8">DoxX-like family protein</fullName>
    </recommendedName>
</protein>
<gene>
    <name evidence="6" type="ORF">GCM10017774_61870</name>
</gene>
<organism evidence="6 7">
    <name type="scientific">Lentzea cavernae</name>
    <dbReference type="NCBI Taxonomy" id="2020703"/>
    <lineage>
        <taxon>Bacteria</taxon>
        <taxon>Bacillati</taxon>
        <taxon>Actinomycetota</taxon>
        <taxon>Actinomycetes</taxon>
        <taxon>Pseudonocardiales</taxon>
        <taxon>Pseudonocardiaceae</taxon>
        <taxon>Lentzea</taxon>
    </lineage>
</organism>